<feature type="compositionally biased region" description="Acidic residues" evidence="1">
    <location>
        <begin position="81"/>
        <end position="98"/>
    </location>
</feature>
<name>A0AAN6H4H6_9PEZI</name>
<sequence>MLQWVVELNNSLVERCVGGSSTLDHETRQWVRSANHSEADVRLLARLQNSDSQQRYAVCTARLNCYRLRVLENGESVSAETDLDEQIESSESDDEATDSDSRHEASKDETRNPKTLRRAMQECWQAVDQTKALLQFYDSLIFQRVRGDVFRSAVLHFPAVLGINEEIGRLRRANDFSYILAGVVYCVRVMAVEIILPSAERDDQDEEDDRRFQQVRAEYLADGSYSVMSKMLRLDERFEISLDVLQDDVTGTKRGVSFFDNAHNGLREKGKWTLQRILSDNDGSKMRRHGLWAMPLVRRYLRKVDRFRELL</sequence>
<comment type="caution">
    <text evidence="2">The sequence shown here is derived from an EMBL/GenBank/DDBJ whole genome shotgun (WGS) entry which is preliminary data.</text>
</comment>
<gene>
    <name evidence="2" type="ORF">LTR91_022623</name>
</gene>
<evidence type="ECO:0000256" key="1">
    <source>
        <dbReference type="SAM" id="MobiDB-lite"/>
    </source>
</evidence>
<proteinExistence type="predicted"/>
<organism evidence="2 3">
    <name type="scientific">Friedmanniomyces endolithicus</name>
    <dbReference type="NCBI Taxonomy" id="329885"/>
    <lineage>
        <taxon>Eukaryota</taxon>
        <taxon>Fungi</taxon>
        <taxon>Dikarya</taxon>
        <taxon>Ascomycota</taxon>
        <taxon>Pezizomycotina</taxon>
        <taxon>Dothideomycetes</taxon>
        <taxon>Dothideomycetidae</taxon>
        <taxon>Mycosphaerellales</taxon>
        <taxon>Teratosphaeriaceae</taxon>
        <taxon>Friedmanniomyces</taxon>
    </lineage>
</organism>
<keyword evidence="3" id="KW-1185">Reference proteome</keyword>
<reference evidence="2" key="1">
    <citation type="submission" date="2023-06" db="EMBL/GenBank/DDBJ databases">
        <title>Black Yeasts Isolated from many extreme environments.</title>
        <authorList>
            <person name="Coleine C."/>
            <person name="Stajich J.E."/>
            <person name="Selbmann L."/>
        </authorList>
    </citation>
    <scope>NUCLEOTIDE SEQUENCE</scope>
    <source>
        <strain evidence="2">CCFEE 5200</strain>
    </source>
</reference>
<accession>A0AAN6H4H6</accession>
<protein>
    <submittedName>
        <fullName evidence="2">Uncharacterized protein</fullName>
    </submittedName>
</protein>
<evidence type="ECO:0000313" key="2">
    <source>
        <dbReference type="EMBL" id="KAK0955940.1"/>
    </source>
</evidence>
<feature type="compositionally biased region" description="Basic and acidic residues" evidence="1">
    <location>
        <begin position="99"/>
        <end position="112"/>
    </location>
</feature>
<feature type="region of interest" description="Disordered" evidence="1">
    <location>
        <begin position="77"/>
        <end position="114"/>
    </location>
</feature>
<dbReference type="EMBL" id="JAUJLE010000452">
    <property type="protein sequence ID" value="KAK0955940.1"/>
    <property type="molecule type" value="Genomic_DNA"/>
</dbReference>
<dbReference type="AlphaFoldDB" id="A0AAN6H4H6"/>
<dbReference type="Proteomes" id="UP001175353">
    <property type="component" value="Unassembled WGS sequence"/>
</dbReference>
<evidence type="ECO:0000313" key="3">
    <source>
        <dbReference type="Proteomes" id="UP001175353"/>
    </source>
</evidence>